<dbReference type="GO" id="GO:0016787">
    <property type="term" value="F:hydrolase activity"/>
    <property type="evidence" value="ECO:0007669"/>
    <property type="project" value="UniProtKB-KW"/>
</dbReference>
<dbReference type="PRINTS" id="PR00502">
    <property type="entry name" value="NUDIXFAMILY"/>
</dbReference>
<evidence type="ECO:0000259" key="3">
    <source>
        <dbReference type="PROSITE" id="PS51462"/>
    </source>
</evidence>
<organism evidence="4 5">
    <name type="scientific">Candidatus Portnoybacteria bacterium CG_4_10_14_0_2_um_filter_44_20</name>
    <dbReference type="NCBI Taxonomy" id="1974799"/>
    <lineage>
        <taxon>Bacteria</taxon>
        <taxon>Candidatus Portnoyibacteriota</taxon>
    </lineage>
</organism>
<reference evidence="5" key="1">
    <citation type="submission" date="2017-09" db="EMBL/GenBank/DDBJ databases">
        <title>Depth-based differentiation of microbial function through sediment-hosted aquifers and enrichment of novel symbionts in the deep terrestrial subsurface.</title>
        <authorList>
            <person name="Probst A.J."/>
            <person name="Ladd B."/>
            <person name="Jarett J.K."/>
            <person name="Geller-Mcgrath D.E."/>
            <person name="Sieber C.M.K."/>
            <person name="Emerson J.B."/>
            <person name="Anantharaman K."/>
            <person name="Thomas B.C."/>
            <person name="Malmstrom R."/>
            <person name="Stieglmeier M."/>
            <person name="Klingl A."/>
            <person name="Woyke T."/>
            <person name="Ryan C.M."/>
            <person name="Banfield J.F."/>
        </authorList>
    </citation>
    <scope>NUCLEOTIDE SEQUENCE [LARGE SCALE GENOMIC DNA]</scope>
</reference>
<dbReference type="PANTHER" id="PTHR43046:SF14">
    <property type="entry name" value="MUTT_NUDIX FAMILY PROTEIN"/>
    <property type="match status" value="1"/>
</dbReference>
<comment type="cofactor">
    <cofactor evidence="1">
        <name>Mg(2+)</name>
        <dbReference type="ChEBI" id="CHEBI:18420"/>
    </cofactor>
</comment>
<proteinExistence type="predicted"/>
<dbReference type="Gene3D" id="3.90.79.10">
    <property type="entry name" value="Nucleoside Triphosphate Pyrophosphohydrolase"/>
    <property type="match status" value="1"/>
</dbReference>
<evidence type="ECO:0000256" key="2">
    <source>
        <dbReference type="ARBA" id="ARBA00022801"/>
    </source>
</evidence>
<protein>
    <recommendedName>
        <fullName evidence="3">Nudix hydrolase domain-containing protein</fullName>
    </recommendedName>
</protein>
<dbReference type="InterPro" id="IPR015797">
    <property type="entry name" value="NUDIX_hydrolase-like_dom_sf"/>
</dbReference>
<comment type="caution">
    <text evidence="4">The sequence shown here is derived from an EMBL/GenBank/DDBJ whole genome shotgun (WGS) entry which is preliminary data.</text>
</comment>
<evidence type="ECO:0000313" key="5">
    <source>
        <dbReference type="Proteomes" id="UP000229805"/>
    </source>
</evidence>
<dbReference type="Proteomes" id="UP000229805">
    <property type="component" value="Unassembled WGS sequence"/>
</dbReference>
<dbReference type="AlphaFoldDB" id="A0A2M7UE61"/>
<dbReference type="InterPro" id="IPR020476">
    <property type="entry name" value="Nudix_hydrolase"/>
</dbReference>
<keyword evidence="2" id="KW-0378">Hydrolase</keyword>
<dbReference type="CDD" id="cd02883">
    <property type="entry name" value="NUDIX_Hydrolase"/>
    <property type="match status" value="1"/>
</dbReference>
<feature type="domain" description="Nudix hydrolase" evidence="3">
    <location>
        <begin position="17"/>
        <end position="143"/>
    </location>
</feature>
<dbReference type="Pfam" id="PF00293">
    <property type="entry name" value="NUDIX"/>
    <property type="match status" value="1"/>
</dbReference>
<dbReference type="InterPro" id="IPR000086">
    <property type="entry name" value="NUDIX_hydrolase_dom"/>
</dbReference>
<evidence type="ECO:0000313" key="4">
    <source>
        <dbReference type="EMBL" id="PIZ69534.1"/>
    </source>
</evidence>
<dbReference type="PROSITE" id="PS51462">
    <property type="entry name" value="NUDIX"/>
    <property type="match status" value="1"/>
</dbReference>
<name>A0A2M7UE61_9BACT</name>
<dbReference type="SUPFAM" id="SSF55811">
    <property type="entry name" value="Nudix"/>
    <property type="match status" value="1"/>
</dbReference>
<dbReference type="EMBL" id="PFOG01000157">
    <property type="protein sequence ID" value="PIZ69534.1"/>
    <property type="molecule type" value="Genomic_DNA"/>
</dbReference>
<dbReference type="PANTHER" id="PTHR43046">
    <property type="entry name" value="GDP-MANNOSE MANNOSYL HYDROLASE"/>
    <property type="match status" value="1"/>
</dbReference>
<sequence>MSFQTRTTKDYADKYVLAGVAAGAVIKRDGKYLLVQEKKPHVYGLWNLPAGKVDKGNTLEETAIREAKEETGFDVEIIRKIGIFQKTAEEAVKHAFEAKIVGGELKFPEDELLDAKWFTFEEIEAMKDKLRNPWVLEAIILAGNKQSV</sequence>
<evidence type="ECO:0000256" key="1">
    <source>
        <dbReference type="ARBA" id="ARBA00001946"/>
    </source>
</evidence>
<gene>
    <name evidence="4" type="ORF">COY11_04280</name>
</gene>
<accession>A0A2M7UE61</accession>